<evidence type="ECO:0000256" key="1">
    <source>
        <dbReference type="SAM" id="MobiDB-lite"/>
    </source>
</evidence>
<evidence type="ECO:0000256" key="2">
    <source>
        <dbReference type="SAM" id="Phobius"/>
    </source>
</evidence>
<dbReference type="Proteomes" id="UP001518976">
    <property type="component" value="Unassembled WGS sequence"/>
</dbReference>
<protein>
    <recommendedName>
        <fullName evidence="5">Sugar kinase</fullName>
    </recommendedName>
</protein>
<comment type="caution">
    <text evidence="3">The sequence shown here is derived from an EMBL/GenBank/DDBJ whole genome shotgun (WGS) entry which is preliminary data.</text>
</comment>
<sequence length="200" mass="22329">MPHTDDSSPPRDPEHPGSSWPVAGGERPPHKPRHRVFVLLIVVLLIALPAGYLVQSAFQSRASGKDKERAAAATSLVYGYPPKVSQRIYHVPVPVSATRVAFFEANAWQKSTMWVQFRTSPKRLTEFLGDIGSSPSELTKGEVAISDKYARKVGWLFDEPKSHYRSLRIEQPKSKPDLSVTVDTTYPSRPRVYVVSTAEF</sequence>
<gene>
    <name evidence="3" type="ORF">JW592_07690</name>
</gene>
<evidence type="ECO:0000313" key="4">
    <source>
        <dbReference type="Proteomes" id="UP001518976"/>
    </source>
</evidence>
<evidence type="ECO:0000313" key="3">
    <source>
        <dbReference type="EMBL" id="MBO8185343.1"/>
    </source>
</evidence>
<reference evidence="3 4" key="1">
    <citation type="submission" date="2021-02" db="EMBL/GenBank/DDBJ databases">
        <title>Streptomyces spirodelae sp. nov., isolated from duckweed.</title>
        <authorList>
            <person name="Saimee Y."/>
            <person name="Duangmal K."/>
        </authorList>
    </citation>
    <scope>NUCLEOTIDE SEQUENCE [LARGE SCALE GENOMIC DNA]</scope>
    <source>
        <strain evidence="3 4">DW4-2</strain>
    </source>
</reference>
<keyword evidence="2" id="KW-0812">Transmembrane</keyword>
<name>A0ABS3WQE2_9ACTN</name>
<feature type="compositionally biased region" description="Basic and acidic residues" evidence="1">
    <location>
        <begin position="1"/>
        <end position="15"/>
    </location>
</feature>
<feature type="region of interest" description="Disordered" evidence="1">
    <location>
        <begin position="1"/>
        <end position="29"/>
    </location>
</feature>
<proteinExistence type="predicted"/>
<accession>A0ABS3WQE2</accession>
<keyword evidence="2" id="KW-0472">Membrane</keyword>
<evidence type="ECO:0008006" key="5">
    <source>
        <dbReference type="Google" id="ProtNLM"/>
    </source>
</evidence>
<organism evidence="3 4">
    <name type="scientific">Streptomyces spirodelae</name>
    <dbReference type="NCBI Taxonomy" id="2812904"/>
    <lineage>
        <taxon>Bacteria</taxon>
        <taxon>Bacillati</taxon>
        <taxon>Actinomycetota</taxon>
        <taxon>Actinomycetes</taxon>
        <taxon>Kitasatosporales</taxon>
        <taxon>Streptomycetaceae</taxon>
        <taxon>Streptomyces</taxon>
    </lineage>
</organism>
<feature type="transmembrane region" description="Helical" evidence="2">
    <location>
        <begin position="36"/>
        <end position="54"/>
    </location>
</feature>
<keyword evidence="2" id="KW-1133">Transmembrane helix</keyword>
<keyword evidence="4" id="KW-1185">Reference proteome</keyword>
<dbReference type="EMBL" id="JAFFZN010000005">
    <property type="protein sequence ID" value="MBO8185343.1"/>
    <property type="molecule type" value="Genomic_DNA"/>
</dbReference>